<dbReference type="Proteomes" id="UP000184076">
    <property type="component" value="Unassembled WGS sequence"/>
</dbReference>
<feature type="transmembrane region" description="Helical" evidence="5">
    <location>
        <begin position="123"/>
        <end position="143"/>
    </location>
</feature>
<keyword evidence="4 5" id="KW-0472">Membrane</keyword>
<evidence type="ECO:0000256" key="1">
    <source>
        <dbReference type="ARBA" id="ARBA00004141"/>
    </source>
</evidence>
<keyword evidence="2 5" id="KW-0812">Transmembrane</keyword>
<organism evidence="6 7">
    <name type="scientific">Desulfacinum infernum DSM 9756</name>
    <dbReference type="NCBI Taxonomy" id="1121391"/>
    <lineage>
        <taxon>Bacteria</taxon>
        <taxon>Pseudomonadati</taxon>
        <taxon>Thermodesulfobacteriota</taxon>
        <taxon>Syntrophobacteria</taxon>
        <taxon>Syntrophobacterales</taxon>
        <taxon>Syntrophobacteraceae</taxon>
        <taxon>Desulfacinum</taxon>
    </lineage>
</organism>
<evidence type="ECO:0000256" key="4">
    <source>
        <dbReference type="ARBA" id="ARBA00023136"/>
    </source>
</evidence>
<evidence type="ECO:0000313" key="6">
    <source>
        <dbReference type="EMBL" id="SHG01271.1"/>
    </source>
</evidence>
<evidence type="ECO:0000313" key="7">
    <source>
        <dbReference type="Proteomes" id="UP000184076"/>
    </source>
</evidence>
<sequence>MARRLALHYVPRPSPVHRLDARTKLFAVLAVTCALLRPAGPVFAVATLGLSGVVMAARLPWNLLGRTVRGWLPFLVGIFVVQAFSPAGMGPADLSPAPSTASAVQEGLAFLGSFFPPDAVVRALLTVWRLLLMVLWAVVFTAVTRPRDLQDAVLWLLRPLPFLPARRIAVMAALSLRFFALLLDDLEEIRLARKARLGDRRRNPFHGLRTTVPALFRKALARTESTALALAARGYREDLPARVPPWPLNQATGVCLLAAFLAALHLF</sequence>
<dbReference type="Pfam" id="PF02361">
    <property type="entry name" value="CbiQ"/>
    <property type="match status" value="1"/>
</dbReference>
<comment type="subcellular location">
    <subcellularLocation>
        <location evidence="1">Membrane</location>
        <topology evidence="1">Multi-pass membrane protein</topology>
    </subcellularLocation>
</comment>
<dbReference type="CDD" id="cd16914">
    <property type="entry name" value="EcfT"/>
    <property type="match status" value="1"/>
</dbReference>
<gene>
    <name evidence="6" type="ORF">SAMN02745206_03101</name>
</gene>
<accession>A0A1M5GCN9</accession>
<feature type="transmembrane region" description="Helical" evidence="5">
    <location>
        <begin position="68"/>
        <end position="85"/>
    </location>
</feature>
<keyword evidence="3 5" id="KW-1133">Transmembrane helix</keyword>
<name>A0A1M5GCN9_9BACT</name>
<evidence type="ECO:0000256" key="2">
    <source>
        <dbReference type="ARBA" id="ARBA00022692"/>
    </source>
</evidence>
<dbReference type="PANTHER" id="PTHR33514:SF13">
    <property type="entry name" value="PROTEIN ABCI12, CHLOROPLASTIC"/>
    <property type="match status" value="1"/>
</dbReference>
<dbReference type="AlphaFoldDB" id="A0A1M5GCN9"/>
<evidence type="ECO:0000256" key="3">
    <source>
        <dbReference type="ARBA" id="ARBA00022989"/>
    </source>
</evidence>
<dbReference type="PANTHER" id="PTHR33514">
    <property type="entry name" value="PROTEIN ABCI12, CHLOROPLASTIC"/>
    <property type="match status" value="1"/>
</dbReference>
<keyword evidence="7" id="KW-1185">Reference proteome</keyword>
<reference evidence="7" key="1">
    <citation type="submission" date="2016-11" db="EMBL/GenBank/DDBJ databases">
        <authorList>
            <person name="Varghese N."/>
            <person name="Submissions S."/>
        </authorList>
    </citation>
    <scope>NUCLEOTIDE SEQUENCE [LARGE SCALE GENOMIC DNA]</scope>
    <source>
        <strain evidence="7">DSM 9756</strain>
    </source>
</reference>
<dbReference type="STRING" id="1121391.SAMN02745206_03101"/>
<protein>
    <submittedName>
        <fullName evidence="6">Biotin transport system permease protein</fullName>
    </submittedName>
</protein>
<evidence type="ECO:0000256" key="5">
    <source>
        <dbReference type="SAM" id="Phobius"/>
    </source>
</evidence>
<proteinExistence type="predicted"/>
<dbReference type="RefSeq" id="WP_073041060.1">
    <property type="nucleotide sequence ID" value="NZ_FQVB01000036.1"/>
</dbReference>
<dbReference type="GO" id="GO:0005886">
    <property type="term" value="C:plasma membrane"/>
    <property type="evidence" value="ECO:0007669"/>
    <property type="project" value="TreeGrafter"/>
</dbReference>
<dbReference type="InterPro" id="IPR003339">
    <property type="entry name" value="ABC/ECF_trnsptr_transmembrane"/>
</dbReference>
<dbReference type="EMBL" id="FQVB01000036">
    <property type="protein sequence ID" value="SHG01271.1"/>
    <property type="molecule type" value="Genomic_DNA"/>
</dbReference>